<organism evidence="20 21">
    <name type="scientific">Saguinus oedipus</name>
    <name type="common">Cotton-top tamarin</name>
    <name type="synonym">Oedipomidas oedipus</name>
    <dbReference type="NCBI Taxonomy" id="9490"/>
    <lineage>
        <taxon>Eukaryota</taxon>
        <taxon>Metazoa</taxon>
        <taxon>Chordata</taxon>
        <taxon>Craniata</taxon>
        <taxon>Vertebrata</taxon>
        <taxon>Euteleostomi</taxon>
        <taxon>Mammalia</taxon>
        <taxon>Eutheria</taxon>
        <taxon>Euarchontoglires</taxon>
        <taxon>Primates</taxon>
        <taxon>Haplorrhini</taxon>
        <taxon>Platyrrhini</taxon>
        <taxon>Cebidae</taxon>
        <taxon>Callitrichinae</taxon>
        <taxon>Saguinus</taxon>
    </lineage>
</organism>
<keyword evidence="7" id="KW-0256">Endoplasmic reticulum</keyword>
<comment type="caution">
    <text evidence="20">The sequence shown here is derived from an EMBL/GenBank/DDBJ whole genome shotgun (WGS) entry which is preliminary data.</text>
</comment>
<dbReference type="PANTHER" id="PTHR11328:SF29">
    <property type="entry name" value="SODIUM-DEPENDENT LYSOPHOSPHATIDYLCHOLINE SYMPORTER 1"/>
    <property type="match status" value="1"/>
</dbReference>
<evidence type="ECO:0000256" key="3">
    <source>
        <dbReference type="ARBA" id="ARBA00008335"/>
    </source>
</evidence>
<evidence type="ECO:0000256" key="8">
    <source>
        <dbReference type="ARBA" id="ARBA00022847"/>
    </source>
</evidence>
<evidence type="ECO:0000256" key="9">
    <source>
        <dbReference type="ARBA" id="ARBA00022989"/>
    </source>
</evidence>
<dbReference type="EMBL" id="JASSZA010000007">
    <property type="protein sequence ID" value="KAK2106531.1"/>
    <property type="molecule type" value="Genomic_DNA"/>
</dbReference>
<keyword evidence="13" id="KW-0325">Glycoprotein</keyword>
<keyword evidence="6 19" id="KW-0812">Transmembrane</keyword>
<dbReference type="InterPro" id="IPR039672">
    <property type="entry name" value="MFS_2"/>
</dbReference>
<proteinExistence type="inferred from homology"/>
<sequence>MFISTEQTERDSATAYRMTVEVLGTVLGTAIQGQIVGQADMPCFQDHNNSAEASQSTNHTHYITSHRETQNAYLLAGGVIASIYVICAVILTLGVRERREPYEAQQTEPIAYFQGLRLVMSHGPYIKLITGFLFTSLAFMLVEGNFVLFCTYTLGFRNEFQNLLLAIMLSATFTIPIWQWFLTRFGKKTAVYVGISSAVPFLILVALMESNLIVTYVVAVAAGISVAAAFLLPWSMLPDVIDDFHLKQPHFHGTEPIFFSFYVFFTKFASGVSLGISTLSLE</sequence>
<dbReference type="InterPro" id="IPR036259">
    <property type="entry name" value="MFS_trans_sf"/>
</dbReference>
<evidence type="ECO:0000256" key="6">
    <source>
        <dbReference type="ARBA" id="ARBA00022692"/>
    </source>
</evidence>
<evidence type="ECO:0000256" key="19">
    <source>
        <dbReference type="SAM" id="Phobius"/>
    </source>
</evidence>
<evidence type="ECO:0000256" key="10">
    <source>
        <dbReference type="ARBA" id="ARBA00023055"/>
    </source>
</evidence>
<keyword evidence="11 19" id="KW-0472">Membrane</keyword>
<evidence type="ECO:0000256" key="1">
    <source>
        <dbReference type="ARBA" id="ARBA00004477"/>
    </source>
</evidence>
<feature type="transmembrane region" description="Helical" evidence="19">
    <location>
        <begin position="72"/>
        <end position="95"/>
    </location>
</feature>
<evidence type="ECO:0000256" key="4">
    <source>
        <dbReference type="ARBA" id="ARBA00022448"/>
    </source>
</evidence>
<evidence type="ECO:0000256" key="12">
    <source>
        <dbReference type="ARBA" id="ARBA00023157"/>
    </source>
</evidence>
<protein>
    <submittedName>
        <fullName evidence="20">Sodium-dependent lysophosphatidylcholine symporter 1</fullName>
    </submittedName>
</protein>
<keyword evidence="12" id="KW-1015">Disulfide bond</keyword>
<dbReference type="PANTHER" id="PTHR11328">
    <property type="entry name" value="MAJOR FACILITATOR SUPERFAMILY DOMAIN-CONTAINING PROTEIN"/>
    <property type="match status" value="1"/>
</dbReference>
<feature type="transmembrane region" description="Helical" evidence="19">
    <location>
        <begin position="125"/>
        <end position="151"/>
    </location>
</feature>
<reference evidence="20 21" key="1">
    <citation type="submission" date="2023-05" db="EMBL/GenBank/DDBJ databases">
        <title>B98-5 Cell Line De Novo Hybrid Assembly: An Optical Mapping Approach.</title>
        <authorList>
            <person name="Kananen K."/>
            <person name="Auerbach J.A."/>
            <person name="Kautto E."/>
            <person name="Blachly J.S."/>
        </authorList>
    </citation>
    <scope>NUCLEOTIDE SEQUENCE [LARGE SCALE GENOMIC DNA]</scope>
    <source>
        <strain evidence="20">B95-8</strain>
        <tissue evidence="20">Cell line</tissue>
    </source>
</reference>
<comment type="catalytic activity">
    <reaction evidence="17">
        <text>a 1-acyl-sn-glycero-3-phosphocholine(in) + Na(+)(in) = a 1-acyl-sn-glycero-3-phosphocholine(out) + Na(+)(out)</text>
        <dbReference type="Rhea" id="RHEA:44376"/>
        <dbReference type="ChEBI" id="CHEBI:29101"/>
        <dbReference type="ChEBI" id="CHEBI:58168"/>
    </reaction>
</comment>
<keyword evidence="9 19" id="KW-1133">Transmembrane helix</keyword>
<name>A0ABQ9VB90_SAGOE</name>
<accession>A0ABQ9VB90</accession>
<evidence type="ECO:0000256" key="14">
    <source>
        <dbReference type="ARBA" id="ARBA00035893"/>
    </source>
</evidence>
<evidence type="ECO:0000256" key="7">
    <source>
        <dbReference type="ARBA" id="ARBA00022824"/>
    </source>
</evidence>
<keyword evidence="21" id="KW-1185">Reference proteome</keyword>
<gene>
    <name evidence="20" type="primary">MFSD2A_2</name>
    <name evidence="20" type="ORF">P7K49_016045</name>
</gene>
<comment type="subcellular location">
    <subcellularLocation>
        <location evidence="2">Cell membrane</location>
        <topology evidence="2">Multi-pass membrane protein</topology>
    </subcellularLocation>
    <subcellularLocation>
        <location evidence="1">Endoplasmic reticulum membrane</location>
        <topology evidence="1">Multi-pass membrane protein</topology>
    </subcellularLocation>
</comment>
<evidence type="ECO:0000256" key="17">
    <source>
        <dbReference type="ARBA" id="ARBA00036686"/>
    </source>
</evidence>
<comment type="similarity">
    <text evidence="3">Belongs to the major facilitator superfamily.</text>
</comment>
<dbReference type="Pfam" id="PF13347">
    <property type="entry name" value="MFS_2"/>
    <property type="match status" value="1"/>
</dbReference>
<keyword evidence="5" id="KW-1003">Cell membrane</keyword>
<comment type="catalytic activity">
    <reaction evidence="14">
        <text>1-hexadecanoyl-sn-glycero-3-phosphocholine(in) + Na(+)(in) = 1-hexadecanoyl-sn-glycero-3-phosphocholine(out) + Na(+)(out)</text>
        <dbReference type="Rhea" id="RHEA:43864"/>
        <dbReference type="ChEBI" id="CHEBI:29101"/>
        <dbReference type="ChEBI" id="CHEBI:72998"/>
    </reaction>
</comment>
<comment type="catalytic activity">
    <reaction evidence="18">
        <text>a 1-acyl-sn-glycero-3-phosphoethanolamine(in) + Na(+)(in) = a 1-acyl-sn-glycero-3-phosphoethanolamine(out) + Na(+)(out)</text>
        <dbReference type="Rhea" id="RHEA:43868"/>
        <dbReference type="ChEBI" id="CHEBI:29101"/>
        <dbReference type="ChEBI" id="CHEBI:64381"/>
    </reaction>
</comment>
<evidence type="ECO:0000256" key="15">
    <source>
        <dbReference type="ARBA" id="ARBA00035930"/>
    </source>
</evidence>
<evidence type="ECO:0000256" key="11">
    <source>
        <dbReference type="ARBA" id="ARBA00023136"/>
    </source>
</evidence>
<evidence type="ECO:0000256" key="5">
    <source>
        <dbReference type="ARBA" id="ARBA00022475"/>
    </source>
</evidence>
<feature type="transmembrane region" description="Helical" evidence="19">
    <location>
        <begin position="257"/>
        <end position="281"/>
    </location>
</feature>
<comment type="catalytic activity">
    <reaction evidence="16">
        <text>1-(4Z,7Z,10Z,13Z,16Z,19Z-docosahexaenoyl)-sn-glycero-3-phosphocholine(in) + Na(+)(in) = 1-(4Z,7Z,10Z,13Z,16Z,19Z-docosahexaenoyl)-sn-glycero-3-phosphocholine(out) + Na(+)(out)</text>
        <dbReference type="Rhea" id="RHEA:43860"/>
        <dbReference type="ChEBI" id="CHEBI:29101"/>
        <dbReference type="ChEBI" id="CHEBI:73873"/>
    </reaction>
</comment>
<keyword evidence="10" id="KW-0445">Lipid transport</keyword>
<evidence type="ECO:0000256" key="2">
    <source>
        <dbReference type="ARBA" id="ARBA00004651"/>
    </source>
</evidence>
<feature type="transmembrane region" description="Helical" evidence="19">
    <location>
        <begin position="214"/>
        <end position="237"/>
    </location>
</feature>
<dbReference type="Proteomes" id="UP001266305">
    <property type="component" value="Unassembled WGS sequence"/>
</dbReference>
<dbReference type="Gene3D" id="1.20.1250.20">
    <property type="entry name" value="MFS general substrate transporter like domains"/>
    <property type="match status" value="1"/>
</dbReference>
<comment type="catalytic activity">
    <reaction evidence="15">
        <text>1-(9Z-octadecenoyl)-sn-glycero-3-phosphocholine(in) + Na(+)(in) = 1-(9Z-octadecenoyl)-sn-glycero-3-phosphocholine(out) + Na(+)(out)</text>
        <dbReference type="Rhea" id="RHEA:43856"/>
        <dbReference type="ChEBI" id="CHEBI:28610"/>
        <dbReference type="ChEBI" id="CHEBI:29101"/>
    </reaction>
</comment>
<evidence type="ECO:0000313" key="20">
    <source>
        <dbReference type="EMBL" id="KAK2106531.1"/>
    </source>
</evidence>
<feature type="transmembrane region" description="Helical" evidence="19">
    <location>
        <begin position="189"/>
        <end position="207"/>
    </location>
</feature>
<keyword evidence="8" id="KW-0769">Symport</keyword>
<dbReference type="SUPFAM" id="SSF103473">
    <property type="entry name" value="MFS general substrate transporter"/>
    <property type="match status" value="1"/>
</dbReference>
<evidence type="ECO:0000256" key="18">
    <source>
        <dbReference type="ARBA" id="ARBA00036741"/>
    </source>
</evidence>
<keyword evidence="4" id="KW-0813">Transport</keyword>
<evidence type="ECO:0000256" key="16">
    <source>
        <dbReference type="ARBA" id="ARBA00036185"/>
    </source>
</evidence>
<evidence type="ECO:0000313" key="21">
    <source>
        <dbReference type="Proteomes" id="UP001266305"/>
    </source>
</evidence>
<evidence type="ECO:0000256" key="13">
    <source>
        <dbReference type="ARBA" id="ARBA00023180"/>
    </source>
</evidence>
<feature type="transmembrane region" description="Helical" evidence="19">
    <location>
        <begin position="163"/>
        <end position="183"/>
    </location>
</feature>